<name>A0A8I6Z5V7_HORVV</name>
<dbReference type="Proteomes" id="UP000011116">
    <property type="component" value="Chromosome 7H"/>
</dbReference>
<evidence type="ECO:0000259" key="3">
    <source>
        <dbReference type="Pfam" id="PF20241"/>
    </source>
</evidence>
<reference evidence="5" key="1">
    <citation type="journal article" date="2012" name="Nature">
        <title>A physical, genetic and functional sequence assembly of the barley genome.</title>
        <authorList>
            <consortium name="The International Barley Genome Sequencing Consortium"/>
            <person name="Mayer K.F."/>
            <person name="Waugh R."/>
            <person name="Brown J.W."/>
            <person name="Schulman A."/>
            <person name="Langridge P."/>
            <person name="Platzer M."/>
            <person name="Fincher G.B."/>
            <person name="Muehlbauer G.J."/>
            <person name="Sato K."/>
            <person name="Close T.J."/>
            <person name="Wise R.P."/>
            <person name="Stein N."/>
        </authorList>
    </citation>
    <scope>NUCLEOTIDE SEQUENCE [LARGE SCALE GENOMIC DNA]</scope>
    <source>
        <strain evidence="5">cv. Morex</strain>
    </source>
</reference>
<evidence type="ECO:0000313" key="4">
    <source>
        <dbReference type="EnsemblPlants" id="HORVU.MOREX.r3.7HG0637870.1"/>
    </source>
</evidence>
<dbReference type="OrthoDB" id="679825at2759"/>
<evidence type="ECO:0000313" key="5">
    <source>
        <dbReference type="Proteomes" id="UP000011116"/>
    </source>
</evidence>
<dbReference type="Gramene" id="HORVU.MOREX.r2.7HG0529990.1">
    <property type="protein sequence ID" value="HORVU.MOREX.r2.7HG0529990.1"/>
    <property type="gene ID" value="HORVU.MOREX.r2.7HG0529990"/>
</dbReference>
<reference evidence="4" key="2">
    <citation type="submission" date="2020-10" db="EMBL/GenBank/DDBJ databases">
        <authorList>
            <person name="Scholz U."/>
            <person name="Mascher M."/>
            <person name="Fiebig A."/>
        </authorList>
    </citation>
    <scope>NUCLEOTIDE SEQUENCE [LARGE SCALE GENOMIC DNA]</scope>
    <source>
        <strain evidence="4">cv. Morex</strain>
    </source>
</reference>
<feature type="compositionally biased region" description="Basic residues" evidence="2">
    <location>
        <begin position="78"/>
        <end position="91"/>
    </location>
</feature>
<dbReference type="PANTHER" id="PTHR33065">
    <property type="entry name" value="OS07G0486400 PROTEIN"/>
    <property type="match status" value="1"/>
</dbReference>
<dbReference type="InterPro" id="IPR046533">
    <property type="entry name" value="DUF6598"/>
</dbReference>
<feature type="domain" description="DUF6598" evidence="3">
    <location>
        <begin position="224"/>
        <end position="461"/>
    </location>
</feature>
<dbReference type="RefSeq" id="XP_044957141.1">
    <property type="nucleotide sequence ID" value="XM_045101206.1"/>
</dbReference>
<feature type="compositionally biased region" description="Gly residues" evidence="2">
    <location>
        <begin position="1"/>
        <end position="10"/>
    </location>
</feature>
<evidence type="ECO:0000256" key="1">
    <source>
        <dbReference type="SAM" id="Coils"/>
    </source>
</evidence>
<keyword evidence="5" id="KW-1185">Reference proteome</keyword>
<gene>
    <name evidence="4" type="primary">LOC123407961</name>
</gene>
<feature type="region of interest" description="Disordered" evidence="2">
    <location>
        <begin position="1"/>
        <end position="55"/>
    </location>
</feature>
<proteinExistence type="predicted"/>
<sequence>MQMDQSGGGVEASDKLLVPTTKKAGEKPANGHELAAPTAVSRPPGFTPVSPLPTLNGEQVAVAPAAAAAPAAVAAANGKKKSRAKKAAHPRMHLDKAESVAYEANMKAREAAMVAKAKAEEAQEAARIAKTKAEEAEEAARAADVAAEEAAKANEAEDEAGQLFEKETEWAQCEEELFASRFRAYWNRQHARYGATFQETTSIPPMRYTYPTPEERYYIKTAETLQIVSLKIVSISDTLHWPLQVFGMVAVRDILDHKRNIIFQRQRNNCQIINANDPYLALTGPSRAVAVSMKPSDIEISLKVKGATKSGDKDLSELVLGFRSGCVLGGVYPSRLSTLEFKYDYIPCAVEATISIKVTGGSWPDGFRGVFTACDTADDDLKVKLLGFGDGGLPVGADGMIKLSRSVVSAGICEMLKVSAMAYPINGDKVADSSEVALKPEMAGISSRVLKVGSCSMEVSVGWSLFCR</sequence>
<dbReference type="EnsemblPlants" id="HORVU.MOREX.r3.7HG0637870.1">
    <property type="protein sequence ID" value="HORVU.MOREX.r3.7HG0637870.1"/>
    <property type="gene ID" value="HORVU.MOREX.r3.7HG0637870"/>
</dbReference>
<dbReference type="SMR" id="A0A8I6Z5V7"/>
<dbReference type="PANTHER" id="PTHR33065:SF87">
    <property type="entry name" value="DUF6598 DOMAIN-CONTAINING PROTEIN"/>
    <property type="match status" value="1"/>
</dbReference>
<feature type="region of interest" description="Disordered" evidence="2">
    <location>
        <begin position="74"/>
        <end position="94"/>
    </location>
</feature>
<organism evidence="4 5">
    <name type="scientific">Hordeum vulgare subsp. vulgare</name>
    <name type="common">Domesticated barley</name>
    <dbReference type="NCBI Taxonomy" id="112509"/>
    <lineage>
        <taxon>Eukaryota</taxon>
        <taxon>Viridiplantae</taxon>
        <taxon>Streptophyta</taxon>
        <taxon>Embryophyta</taxon>
        <taxon>Tracheophyta</taxon>
        <taxon>Spermatophyta</taxon>
        <taxon>Magnoliopsida</taxon>
        <taxon>Liliopsida</taxon>
        <taxon>Poales</taxon>
        <taxon>Poaceae</taxon>
        <taxon>BOP clade</taxon>
        <taxon>Pooideae</taxon>
        <taxon>Triticodae</taxon>
        <taxon>Triticeae</taxon>
        <taxon>Hordeinae</taxon>
        <taxon>Hordeum</taxon>
    </lineage>
</organism>
<reference evidence="4" key="3">
    <citation type="submission" date="2022-01" db="UniProtKB">
        <authorList>
            <consortium name="EnsemblPlants"/>
        </authorList>
    </citation>
    <scope>IDENTIFICATION</scope>
    <source>
        <strain evidence="4">subsp. vulgare</strain>
    </source>
</reference>
<dbReference type="GeneID" id="123407961"/>
<dbReference type="AlphaFoldDB" id="A0A8I6Z5V7"/>
<accession>A0A8I6Z5V7</accession>
<protein>
    <recommendedName>
        <fullName evidence="3">DUF6598 domain-containing protein</fullName>
    </recommendedName>
</protein>
<dbReference type="Pfam" id="PF20241">
    <property type="entry name" value="DUF6598"/>
    <property type="match status" value="1"/>
</dbReference>
<keyword evidence="1" id="KW-0175">Coiled coil</keyword>
<evidence type="ECO:0000256" key="2">
    <source>
        <dbReference type="SAM" id="MobiDB-lite"/>
    </source>
</evidence>
<dbReference type="KEGG" id="hvg:123407961"/>
<dbReference type="Gramene" id="HORVU.MOREX.r3.7HG0637870.1">
    <property type="protein sequence ID" value="HORVU.MOREX.r3.7HG0637870.1"/>
    <property type="gene ID" value="HORVU.MOREX.r3.7HG0637870"/>
</dbReference>
<feature type="coiled-coil region" evidence="1">
    <location>
        <begin position="105"/>
        <end position="166"/>
    </location>
</feature>